<sequence>MRTFQVAELCKDKPFTSYEPEIIHYNFHSITFTISHAIQVLRRMK</sequence>
<reference evidence="1" key="2">
    <citation type="journal article" date="2015" name="Fish Shellfish Immunol.">
        <title>Early steps in the European eel (Anguilla anguilla)-Vibrio vulnificus interaction in the gills: Role of the RtxA13 toxin.</title>
        <authorList>
            <person name="Callol A."/>
            <person name="Pajuelo D."/>
            <person name="Ebbesson L."/>
            <person name="Teles M."/>
            <person name="MacKenzie S."/>
            <person name="Amaro C."/>
        </authorList>
    </citation>
    <scope>NUCLEOTIDE SEQUENCE</scope>
</reference>
<reference evidence="1" key="1">
    <citation type="submission" date="2014-11" db="EMBL/GenBank/DDBJ databases">
        <authorList>
            <person name="Amaro Gonzalez C."/>
        </authorList>
    </citation>
    <scope>NUCLEOTIDE SEQUENCE</scope>
</reference>
<protein>
    <submittedName>
        <fullName evidence="1">Uncharacterized protein</fullName>
    </submittedName>
</protein>
<organism evidence="1">
    <name type="scientific">Anguilla anguilla</name>
    <name type="common">European freshwater eel</name>
    <name type="synonym">Muraena anguilla</name>
    <dbReference type="NCBI Taxonomy" id="7936"/>
    <lineage>
        <taxon>Eukaryota</taxon>
        <taxon>Metazoa</taxon>
        <taxon>Chordata</taxon>
        <taxon>Craniata</taxon>
        <taxon>Vertebrata</taxon>
        <taxon>Euteleostomi</taxon>
        <taxon>Actinopterygii</taxon>
        <taxon>Neopterygii</taxon>
        <taxon>Teleostei</taxon>
        <taxon>Anguilliformes</taxon>
        <taxon>Anguillidae</taxon>
        <taxon>Anguilla</taxon>
    </lineage>
</organism>
<name>A0A0E9Q6I9_ANGAN</name>
<dbReference type="EMBL" id="GBXM01096233">
    <property type="protein sequence ID" value="JAH12344.1"/>
    <property type="molecule type" value="Transcribed_RNA"/>
</dbReference>
<dbReference type="AlphaFoldDB" id="A0A0E9Q6I9"/>
<accession>A0A0E9Q6I9</accession>
<evidence type="ECO:0000313" key="1">
    <source>
        <dbReference type="EMBL" id="JAH12344.1"/>
    </source>
</evidence>
<proteinExistence type="predicted"/>